<accession>A0AAE0MG92</accession>
<keyword evidence="3" id="KW-1185">Reference proteome</keyword>
<feature type="region of interest" description="Disordered" evidence="1">
    <location>
        <begin position="78"/>
        <end position="144"/>
    </location>
</feature>
<reference evidence="2" key="1">
    <citation type="journal article" date="2023" name="Mol. Phylogenet. Evol.">
        <title>Genome-scale phylogeny and comparative genomics of the fungal order Sordariales.</title>
        <authorList>
            <person name="Hensen N."/>
            <person name="Bonometti L."/>
            <person name="Westerberg I."/>
            <person name="Brannstrom I.O."/>
            <person name="Guillou S."/>
            <person name="Cros-Aarteil S."/>
            <person name="Calhoun S."/>
            <person name="Haridas S."/>
            <person name="Kuo A."/>
            <person name="Mondo S."/>
            <person name="Pangilinan J."/>
            <person name="Riley R."/>
            <person name="LaButti K."/>
            <person name="Andreopoulos B."/>
            <person name="Lipzen A."/>
            <person name="Chen C."/>
            <person name="Yan M."/>
            <person name="Daum C."/>
            <person name="Ng V."/>
            <person name="Clum A."/>
            <person name="Steindorff A."/>
            <person name="Ohm R.A."/>
            <person name="Martin F."/>
            <person name="Silar P."/>
            <person name="Natvig D.O."/>
            <person name="Lalanne C."/>
            <person name="Gautier V."/>
            <person name="Ament-Velasquez S.L."/>
            <person name="Kruys A."/>
            <person name="Hutchinson M.I."/>
            <person name="Powell A.J."/>
            <person name="Barry K."/>
            <person name="Miller A.N."/>
            <person name="Grigoriev I.V."/>
            <person name="Debuchy R."/>
            <person name="Gladieux P."/>
            <person name="Hiltunen Thoren M."/>
            <person name="Johannesson H."/>
        </authorList>
    </citation>
    <scope>NUCLEOTIDE SEQUENCE</scope>
    <source>
        <strain evidence="2">CBS 118394</strain>
    </source>
</reference>
<gene>
    <name evidence="2" type="ORF">B0H66DRAFT_40917</name>
</gene>
<name>A0AAE0MG92_9PEZI</name>
<proteinExistence type="predicted"/>
<comment type="caution">
    <text evidence="2">The sequence shown here is derived from an EMBL/GenBank/DDBJ whole genome shotgun (WGS) entry which is preliminary data.</text>
</comment>
<reference evidence="2" key="2">
    <citation type="submission" date="2023-06" db="EMBL/GenBank/DDBJ databases">
        <authorList>
            <consortium name="Lawrence Berkeley National Laboratory"/>
            <person name="Haridas S."/>
            <person name="Hensen N."/>
            <person name="Bonometti L."/>
            <person name="Westerberg I."/>
            <person name="Brannstrom I.O."/>
            <person name="Guillou S."/>
            <person name="Cros-Aarteil S."/>
            <person name="Calhoun S."/>
            <person name="Kuo A."/>
            <person name="Mondo S."/>
            <person name="Pangilinan J."/>
            <person name="Riley R."/>
            <person name="Labutti K."/>
            <person name="Andreopoulos B."/>
            <person name="Lipzen A."/>
            <person name="Chen C."/>
            <person name="Yanf M."/>
            <person name="Daum C."/>
            <person name="Ng V."/>
            <person name="Clum A."/>
            <person name="Steindorff A."/>
            <person name="Ohm R."/>
            <person name="Martin F."/>
            <person name="Silar P."/>
            <person name="Natvig D."/>
            <person name="Lalanne C."/>
            <person name="Gautier V."/>
            <person name="Ament-Velasquez S.L."/>
            <person name="Kruys A."/>
            <person name="Hutchinson M.I."/>
            <person name="Powell A.J."/>
            <person name="Barry K."/>
            <person name="Miller A.N."/>
            <person name="Grigoriev I.V."/>
            <person name="Debuchy R."/>
            <person name="Gladieux P."/>
            <person name="Thoren M.H."/>
            <person name="Johannesson H."/>
        </authorList>
    </citation>
    <scope>NUCLEOTIDE SEQUENCE</scope>
    <source>
        <strain evidence="2">CBS 118394</strain>
    </source>
</reference>
<sequence length="226" mass="25514">MPLHACRKVVCKGRGDRLGIVGRHATAACYPKYQRYLPPFSRPGYHRQQCRLRPSARPPGKPMHGCFISRIGSAKDTTCPQSLAEPAERLKQPAEATNLVSRRGCDVDMRRQVPRRPSSGSSPAWKEQRRPKGESINSSHTKSLCTTDLRQHSTARRLRSIELHCTAYDNDTQTHSPGQRRSLSFCFDVSRATRLFSNAILSLHIYACVVAVPLVNCIEGWQTYWQ</sequence>
<feature type="compositionally biased region" description="Polar residues" evidence="1">
    <location>
        <begin position="135"/>
        <end position="144"/>
    </location>
</feature>
<protein>
    <submittedName>
        <fullName evidence="2">Uncharacterized protein</fullName>
    </submittedName>
</protein>
<dbReference type="AlphaFoldDB" id="A0AAE0MG92"/>
<evidence type="ECO:0000313" key="3">
    <source>
        <dbReference type="Proteomes" id="UP001283341"/>
    </source>
</evidence>
<evidence type="ECO:0000256" key="1">
    <source>
        <dbReference type="SAM" id="MobiDB-lite"/>
    </source>
</evidence>
<evidence type="ECO:0000313" key="2">
    <source>
        <dbReference type="EMBL" id="KAK3329899.1"/>
    </source>
</evidence>
<dbReference type="Proteomes" id="UP001283341">
    <property type="component" value="Unassembled WGS sequence"/>
</dbReference>
<organism evidence="2 3">
    <name type="scientific">Apodospora peruviana</name>
    <dbReference type="NCBI Taxonomy" id="516989"/>
    <lineage>
        <taxon>Eukaryota</taxon>
        <taxon>Fungi</taxon>
        <taxon>Dikarya</taxon>
        <taxon>Ascomycota</taxon>
        <taxon>Pezizomycotina</taxon>
        <taxon>Sordariomycetes</taxon>
        <taxon>Sordariomycetidae</taxon>
        <taxon>Sordariales</taxon>
        <taxon>Lasiosphaeriaceae</taxon>
        <taxon>Apodospora</taxon>
    </lineage>
</organism>
<dbReference type="EMBL" id="JAUEDM010000001">
    <property type="protein sequence ID" value="KAK3329899.1"/>
    <property type="molecule type" value="Genomic_DNA"/>
</dbReference>